<organism evidence="7 8">
    <name type="scientific">Pyxicephalus adspersus</name>
    <name type="common">African bullfrog</name>
    <dbReference type="NCBI Taxonomy" id="30357"/>
    <lineage>
        <taxon>Eukaryota</taxon>
        <taxon>Metazoa</taxon>
        <taxon>Chordata</taxon>
        <taxon>Craniata</taxon>
        <taxon>Vertebrata</taxon>
        <taxon>Euteleostomi</taxon>
        <taxon>Amphibia</taxon>
        <taxon>Batrachia</taxon>
        <taxon>Anura</taxon>
        <taxon>Neobatrachia</taxon>
        <taxon>Ranoidea</taxon>
        <taxon>Pyxicephalidae</taxon>
        <taxon>Pyxicephalinae</taxon>
        <taxon>Pyxicephalus</taxon>
    </lineage>
</organism>
<dbReference type="CDD" id="cd19769">
    <property type="entry name" value="Bbox2_TRIM16-like"/>
    <property type="match status" value="1"/>
</dbReference>
<dbReference type="InterPro" id="IPR013083">
    <property type="entry name" value="Znf_RING/FYVE/PHD"/>
</dbReference>
<evidence type="ECO:0000256" key="1">
    <source>
        <dbReference type="ARBA" id="ARBA00022723"/>
    </source>
</evidence>
<keyword evidence="8" id="KW-1185">Reference proteome</keyword>
<dbReference type="SUPFAM" id="SSF57850">
    <property type="entry name" value="RING/U-box"/>
    <property type="match status" value="1"/>
</dbReference>
<dbReference type="Gene3D" id="3.30.160.60">
    <property type="entry name" value="Classic Zinc Finger"/>
    <property type="match status" value="1"/>
</dbReference>
<feature type="domain" description="B box-type" evidence="6">
    <location>
        <begin position="84"/>
        <end position="125"/>
    </location>
</feature>
<evidence type="ECO:0000256" key="4">
    <source>
        <dbReference type="PROSITE-ProRule" id="PRU00024"/>
    </source>
</evidence>
<name>A0AAV2ZTY5_PYXAD</name>
<dbReference type="InterPro" id="IPR000315">
    <property type="entry name" value="Znf_B-box"/>
</dbReference>
<dbReference type="Pfam" id="PF00643">
    <property type="entry name" value="zf-B_box"/>
    <property type="match status" value="1"/>
</dbReference>
<keyword evidence="2 4" id="KW-0863">Zinc-finger</keyword>
<evidence type="ECO:0000313" key="7">
    <source>
        <dbReference type="EMBL" id="DBA21856.1"/>
    </source>
</evidence>
<dbReference type="AlphaFoldDB" id="A0AAV2ZTY5"/>
<dbReference type="PROSITE" id="PS00518">
    <property type="entry name" value="ZF_RING_1"/>
    <property type="match status" value="1"/>
</dbReference>
<dbReference type="GO" id="GO:0008270">
    <property type="term" value="F:zinc ion binding"/>
    <property type="evidence" value="ECO:0007669"/>
    <property type="project" value="UniProtKB-KW"/>
</dbReference>
<feature type="domain" description="RING-type" evidence="5">
    <location>
        <begin position="12"/>
        <end position="56"/>
    </location>
</feature>
<dbReference type="InterPro" id="IPR051051">
    <property type="entry name" value="E3_ubiq-ligase_TRIM/RNF"/>
</dbReference>
<dbReference type="Gene3D" id="3.30.40.10">
    <property type="entry name" value="Zinc/RING finger domain, C3HC4 (zinc finger)"/>
    <property type="match status" value="1"/>
</dbReference>
<dbReference type="InterPro" id="IPR027370">
    <property type="entry name" value="Znf-RING_euk"/>
</dbReference>
<evidence type="ECO:0000259" key="6">
    <source>
        <dbReference type="PROSITE" id="PS50119"/>
    </source>
</evidence>
<dbReference type="InterPro" id="IPR001841">
    <property type="entry name" value="Znf_RING"/>
</dbReference>
<evidence type="ECO:0000259" key="5">
    <source>
        <dbReference type="PROSITE" id="PS50089"/>
    </source>
</evidence>
<gene>
    <name evidence="7" type="ORF">GDO54_012977</name>
</gene>
<protein>
    <submittedName>
        <fullName evidence="7">Uncharacterized protein</fullName>
    </submittedName>
</protein>
<proteinExistence type="predicted"/>
<dbReference type="PANTHER" id="PTHR25465:SF41">
    <property type="entry name" value="E3 UBIQUITIN-PROTEIN LIGASE RNF135"/>
    <property type="match status" value="1"/>
</dbReference>
<dbReference type="PROSITE" id="PS50089">
    <property type="entry name" value="ZF_RING_2"/>
    <property type="match status" value="1"/>
</dbReference>
<dbReference type="Pfam" id="PF13445">
    <property type="entry name" value="zf-RING_UBOX"/>
    <property type="match status" value="1"/>
</dbReference>
<dbReference type="PANTHER" id="PTHR25465">
    <property type="entry name" value="B-BOX DOMAIN CONTAINING"/>
    <property type="match status" value="1"/>
</dbReference>
<dbReference type="PROSITE" id="PS50119">
    <property type="entry name" value="ZF_BBOX"/>
    <property type="match status" value="1"/>
</dbReference>
<dbReference type="SMART" id="SM00184">
    <property type="entry name" value="RING"/>
    <property type="match status" value="1"/>
</dbReference>
<dbReference type="Proteomes" id="UP001181693">
    <property type="component" value="Unassembled WGS sequence"/>
</dbReference>
<dbReference type="InterPro" id="IPR017907">
    <property type="entry name" value="Znf_RING_CS"/>
</dbReference>
<reference evidence="7" key="1">
    <citation type="thesis" date="2020" institute="ProQuest LLC" country="789 East Eisenhower Parkway, Ann Arbor, MI, USA">
        <title>Comparative Genomics and Chromosome Evolution.</title>
        <authorList>
            <person name="Mudd A.B."/>
        </authorList>
    </citation>
    <scope>NUCLEOTIDE SEQUENCE</scope>
    <source>
        <strain evidence="7">1538</strain>
        <tissue evidence="7">Blood</tissue>
    </source>
</reference>
<dbReference type="SMART" id="SM00336">
    <property type="entry name" value="BBOX"/>
    <property type="match status" value="1"/>
</dbReference>
<keyword evidence="3" id="KW-0862">Zinc</keyword>
<evidence type="ECO:0000256" key="3">
    <source>
        <dbReference type="ARBA" id="ARBA00022833"/>
    </source>
</evidence>
<accession>A0AAV2ZTY5</accession>
<keyword evidence="1" id="KW-0479">Metal-binding</keyword>
<evidence type="ECO:0000313" key="8">
    <source>
        <dbReference type="Proteomes" id="UP001181693"/>
    </source>
</evidence>
<dbReference type="SUPFAM" id="SSF57845">
    <property type="entry name" value="B-box zinc-binding domain"/>
    <property type="match status" value="1"/>
</dbReference>
<evidence type="ECO:0000256" key="2">
    <source>
        <dbReference type="ARBA" id="ARBA00022771"/>
    </source>
</evidence>
<comment type="caution">
    <text evidence="7">The sequence shown here is derived from an EMBL/GenBank/DDBJ whole genome shotgun (WGS) entry which is preliminary data.</text>
</comment>
<dbReference type="EMBL" id="DYDO01000006">
    <property type="protein sequence ID" value="DBA21856.1"/>
    <property type="molecule type" value="Genomic_DNA"/>
</dbReference>
<sequence length="179" mass="20965">MASADIQQNLKCSICLNIYTDPVTLNCGHNFCRECINTAMETQDTEHRDYHCPQCRKRFRSRPKLNKNIDLCYIAEKLKSSTTLENRKCPEHNRDLEFYCMEDCVCVCVLCRLDGQHKGHEAEKLEEAFQKKKNQLKDDVQPLIAERERRLIRESRNCSNSRETLQNTHMTCRSKSMAS</sequence>